<dbReference type="OrthoDB" id="6810892at2"/>
<feature type="region of interest" description="Disordered" evidence="1">
    <location>
        <begin position="31"/>
        <end position="59"/>
    </location>
</feature>
<dbReference type="SUPFAM" id="SSF50494">
    <property type="entry name" value="Trypsin-like serine proteases"/>
    <property type="match status" value="1"/>
</dbReference>
<feature type="chain" id="PRO_5016873525" evidence="2">
    <location>
        <begin position="30"/>
        <end position="480"/>
    </location>
</feature>
<accession>A0A345ZZN3</accession>
<dbReference type="InterPro" id="IPR009003">
    <property type="entry name" value="Peptidase_S1_PA"/>
</dbReference>
<dbReference type="EMBL" id="CP031417">
    <property type="protein sequence ID" value="AXK82380.1"/>
    <property type="molecule type" value="Genomic_DNA"/>
</dbReference>
<dbReference type="AlphaFoldDB" id="A0A345ZZN3"/>
<keyword evidence="4" id="KW-1185">Reference proteome</keyword>
<dbReference type="Gene3D" id="2.40.10.120">
    <property type="match status" value="1"/>
</dbReference>
<organism evidence="3 4">
    <name type="scientific">Pseudolabrys taiwanensis</name>
    <dbReference type="NCBI Taxonomy" id="331696"/>
    <lineage>
        <taxon>Bacteria</taxon>
        <taxon>Pseudomonadati</taxon>
        <taxon>Pseudomonadota</taxon>
        <taxon>Alphaproteobacteria</taxon>
        <taxon>Hyphomicrobiales</taxon>
        <taxon>Xanthobacteraceae</taxon>
        <taxon>Pseudolabrys</taxon>
    </lineage>
</organism>
<reference evidence="3 4" key="1">
    <citation type="submission" date="2018-07" db="EMBL/GenBank/DDBJ databases">
        <authorList>
            <person name="Quirk P.G."/>
            <person name="Krulwich T.A."/>
        </authorList>
    </citation>
    <scope>NUCLEOTIDE SEQUENCE [LARGE SCALE GENOMIC DNA]</scope>
    <source>
        <strain evidence="3 4">CC-BB4</strain>
    </source>
</reference>
<gene>
    <name evidence="3" type="ORF">DW352_18780</name>
</gene>
<evidence type="ECO:0000256" key="2">
    <source>
        <dbReference type="SAM" id="SignalP"/>
    </source>
</evidence>
<evidence type="ECO:0000256" key="1">
    <source>
        <dbReference type="SAM" id="MobiDB-lite"/>
    </source>
</evidence>
<dbReference type="Pfam" id="PF13365">
    <property type="entry name" value="Trypsin_2"/>
    <property type="match status" value="1"/>
</dbReference>
<dbReference type="SUPFAM" id="SSF47090">
    <property type="entry name" value="PGBD-like"/>
    <property type="match status" value="1"/>
</dbReference>
<dbReference type="Proteomes" id="UP000254889">
    <property type="component" value="Chromosome"/>
</dbReference>
<sequence length="480" mass="50861">MVRVALKTMQGAAFTVIVGLVLAAGAAVAGEPAPRLPTPRPQIGQAESKPAPKDGFATASLPKADTIKPETAKVGANAPVFAGIPFDERIKIQAALFWSGDYAGATNGEDPMLAAVKNYQKRAKGNVTGVLTPVERAALVAAAQNYEKEFGWSVVVDPATGIRIGLPTKMVPQARDAARGTRWSSAYGEVQVETFRIKDPNLKLAAVFEQEKREPATRRVEYSVLNDDGFFISGIQGLKKFSVRAKIRDGEVRGFTLSFDQMMETIVSPMMVAMASAFSPFPERSAPFAALAKSVEYGNGVVVSERGHIVTDRRLTEGCQVIVAAGLGDAERVADDKDKGLALLRVYGPRKLSPVSLAGAPPKSGDMTLIGIPDPKEQGGTKALTEVKARLADEATIELQQPVPMAGFSGAAAIDAQGHFLGVTEMRNFVLASTEPAAPPVHLVSADTIRAFLNARNVEVASTTGPDAKASVVRIICVRK</sequence>
<dbReference type="KEGG" id="ptaw:DW352_18780"/>
<protein>
    <submittedName>
        <fullName evidence="3">Peptidoglycan-binding protein</fullName>
    </submittedName>
</protein>
<evidence type="ECO:0000313" key="3">
    <source>
        <dbReference type="EMBL" id="AXK82380.1"/>
    </source>
</evidence>
<keyword evidence="2" id="KW-0732">Signal</keyword>
<dbReference type="InterPro" id="IPR036365">
    <property type="entry name" value="PGBD-like_sf"/>
</dbReference>
<evidence type="ECO:0000313" key="4">
    <source>
        <dbReference type="Proteomes" id="UP000254889"/>
    </source>
</evidence>
<proteinExistence type="predicted"/>
<name>A0A345ZZN3_9HYPH</name>
<feature type="signal peptide" evidence="2">
    <location>
        <begin position="1"/>
        <end position="29"/>
    </location>
</feature>